<dbReference type="PANTHER" id="PTHR42759">
    <property type="entry name" value="MOXR FAMILY PROTEIN"/>
    <property type="match status" value="1"/>
</dbReference>
<evidence type="ECO:0000313" key="2">
    <source>
        <dbReference type="EMBL" id="GGG26480.1"/>
    </source>
</evidence>
<dbReference type="RefSeq" id="WP_188899197.1">
    <property type="nucleotide sequence ID" value="NZ_BMKS01000003.1"/>
</dbReference>
<feature type="domain" description="AAA+ ATPase" evidence="1">
    <location>
        <begin position="42"/>
        <end position="222"/>
    </location>
</feature>
<dbReference type="AlphaFoldDB" id="A0A8J2Z9H0"/>
<keyword evidence="3" id="KW-1185">Reference proteome</keyword>
<dbReference type="Gene3D" id="3.40.50.300">
    <property type="entry name" value="P-loop containing nucleotide triphosphate hydrolases"/>
    <property type="match status" value="1"/>
</dbReference>
<organism evidence="2 3">
    <name type="scientific">Caldovatus sediminis</name>
    <dbReference type="NCBI Taxonomy" id="2041189"/>
    <lineage>
        <taxon>Bacteria</taxon>
        <taxon>Pseudomonadati</taxon>
        <taxon>Pseudomonadota</taxon>
        <taxon>Alphaproteobacteria</taxon>
        <taxon>Acetobacterales</taxon>
        <taxon>Roseomonadaceae</taxon>
        <taxon>Caldovatus</taxon>
    </lineage>
</organism>
<dbReference type="InterPro" id="IPR011704">
    <property type="entry name" value="ATPase_dyneun-rel_AAA"/>
</dbReference>
<dbReference type="PANTHER" id="PTHR42759:SF1">
    <property type="entry name" value="MAGNESIUM-CHELATASE SUBUNIT CHLD"/>
    <property type="match status" value="1"/>
</dbReference>
<dbReference type="InterPro" id="IPR027417">
    <property type="entry name" value="P-loop_NTPase"/>
</dbReference>
<dbReference type="GO" id="GO:0005524">
    <property type="term" value="F:ATP binding"/>
    <property type="evidence" value="ECO:0007669"/>
    <property type="project" value="InterPro"/>
</dbReference>
<evidence type="ECO:0000259" key="1">
    <source>
        <dbReference type="SMART" id="SM00382"/>
    </source>
</evidence>
<dbReference type="EMBL" id="BMKS01000003">
    <property type="protein sequence ID" value="GGG26480.1"/>
    <property type="molecule type" value="Genomic_DNA"/>
</dbReference>
<sequence>MQDGGVLQRRVASIEAVEAGLGATGYIASRPIATAIYLAQRLQKPVLVEGPAGVGKTELAKAVAGWLGLPLVRMQCYEGLDESKALYEWKYGKQLLYTQILKDKLAPVLGEATSLEQAIERLHGVGDVFFSRHFLEPRPLLRALEEPAGAVLLVDEVDKSDQEFEAFLLELLSDYQVTIPEIGTVRAAVPPLVLLTSNSMRDLGDALKRRCLHLHIGFPDPKLEARIVESRVPEAAAGLRRQIVGFVQGLRKLDLKKLPSVSETIDWARVLVLLHARELDSGLVRETLNVLLKFESDIRAADSQIAPLVFQLRQETAGAAA</sequence>
<dbReference type="SMART" id="SM00382">
    <property type="entry name" value="AAA"/>
    <property type="match status" value="1"/>
</dbReference>
<reference evidence="2 3" key="1">
    <citation type="journal article" date="2014" name="Int. J. Syst. Evol. Microbiol.">
        <title>Complete genome sequence of Corynebacterium casei LMG S-19264T (=DSM 44701T), isolated from a smear-ripened cheese.</title>
        <authorList>
            <consortium name="US DOE Joint Genome Institute (JGI-PGF)"/>
            <person name="Walter F."/>
            <person name="Albersmeier A."/>
            <person name="Kalinowski J."/>
            <person name="Ruckert C."/>
        </authorList>
    </citation>
    <scope>NUCLEOTIDE SEQUENCE [LARGE SCALE GENOMIC DNA]</scope>
    <source>
        <strain evidence="2 3">CGMCC 1.16330</strain>
    </source>
</reference>
<dbReference type="InterPro" id="IPR050764">
    <property type="entry name" value="CbbQ/NirQ/NorQ/GpvN"/>
</dbReference>
<dbReference type="InterPro" id="IPR003593">
    <property type="entry name" value="AAA+_ATPase"/>
</dbReference>
<dbReference type="CDD" id="cd00009">
    <property type="entry name" value="AAA"/>
    <property type="match status" value="1"/>
</dbReference>
<proteinExistence type="predicted"/>
<protein>
    <submittedName>
        <fullName evidence="2">ATPase</fullName>
    </submittedName>
</protein>
<dbReference type="Pfam" id="PF07728">
    <property type="entry name" value="AAA_5"/>
    <property type="match status" value="1"/>
</dbReference>
<dbReference type="SUPFAM" id="SSF52540">
    <property type="entry name" value="P-loop containing nucleoside triphosphate hydrolases"/>
    <property type="match status" value="1"/>
</dbReference>
<name>A0A8J2Z9H0_9PROT</name>
<gene>
    <name evidence="2" type="ORF">GCM10010964_13010</name>
</gene>
<evidence type="ECO:0000313" key="3">
    <source>
        <dbReference type="Proteomes" id="UP000597507"/>
    </source>
</evidence>
<comment type="caution">
    <text evidence="2">The sequence shown here is derived from an EMBL/GenBank/DDBJ whole genome shotgun (WGS) entry which is preliminary data.</text>
</comment>
<accession>A0A8J2Z9H0</accession>
<dbReference type="GO" id="GO:0016887">
    <property type="term" value="F:ATP hydrolysis activity"/>
    <property type="evidence" value="ECO:0007669"/>
    <property type="project" value="InterPro"/>
</dbReference>
<dbReference type="Proteomes" id="UP000597507">
    <property type="component" value="Unassembled WGS sequence"/>
</dbReference>